<dbReference type="AlphaFoldDB" id="A0A6A7N5L6"/>
<reference evidence="2 3" key="1">
    <citation type="submission" date="2019-10" db="EMBL/GenBank/DDBJ databases">
        <title>Two novel species isolated from a subtropical stream in China.</title>
        <authorList>
            <person name="Lu H."/>
        </authorList>
    </citation>
    <scope>NUCLEOTIDE SEQUENCE [LARGE SCALE GENOMIC DNA]</scope>
    <source>
        <strain evidence="2 3">FT29W</strain>
    </source>
</reference>
<evidence type="ECO:0000313" key="3">
    <source>
        <dbReference type="Proteomes" id="UP000440498"/>
    </source>
</evidence>
<evidence type="ECO:0000259" key="1">
    <source>
        <dbReference type="Pfam" id="PF21068"/>
    </source>
</evidence>
<keyword evidence="3" id="KW-1185">Reference proteome</keyword>
<dbReference type="Gene3D" id="3.30.470.20">
    <property type="entry name" value="ATP-grasp fold, B domain"/>
    <property type="match status" value="1"/>
</dbReference>
<accession>A0A6A7N5L6</accession>
<protein>
    <recommendedName>
        <fullName evidence="1">MvdD-like pre-ATP grasp domain-containing protein</fullName>
    </recommendedName>
</protein>
<evidence type="ECO:0000313" key="2">
    <source>
        <dbReference type="EMBL" id="MQA40201.1"/>
    </source>
</evidence>
<dbReference type="Pfam" id="PF21068">
    <property type="entry name" value="ATPgraspMvdD"/>
    <property type="match status" value="1"/>
</dbReference>
<dbReference type="PANTHER" id="PTHR21621:SF0">
    <property type="entry name" value="BETA-CITRYLGLUTAMATE SYNTHASE B-RELATED"/>
    <property type="match status" value="1"/>
</dbReference>
<dbReference type="InterPro" id="IPR048936">
    <property type="entry name" value="MvdD-like_ATPgrasp"/>
</dbReference>
<sequence length="334" mass="37591">MTKTILIVTNSQDLHADLVAARLNADKHPLFRLDLDHFPRDFQTCQWFANGALHNKIRRRGDEAWLDLAEVGAVWIRKPAEFTFLSDELAPQELAYAKLEAEHALFSLLYTLDCYWIGHPLALRGAQWKGEQLKRAASMGFTVPASLITNAPQQVVAFRDGIAGDMIFKSLSDPMLGGDQLAPEQRSAGALRTTIVDDDMMRSVEAVGQLHCHFQQYIPKQYELRVTVIGERVFAAKIHSQDDARTAVDSRDMSAEIRYEAVSLPAELQRRCVAFVRSYDLNYGALDLIVTPDDQVVFLENNPAGQFLYVEQLIPEFRMIAAMADTLAEGAQWH</sequence>
<gene>
    <name evidence="2" type="ORF">GEV02_18790</name>
</gene>
<dbReference type="GO" id="GO:0009432">
    <property type="term" value="P:SOS response"/>
    <property type="evidence" value="ECO:0007669"/>
    <property type="project" value="TreeGrafter"/>
</dbReference>
<comment type="caution">
    <text evidence="2">The sequence shown here is derived from an EMBL/GenBank/DDBJ whole genome shotgun (WGS) entry which is preliminary data.</text>
</comment>
<feature type="domain" description="MvdD-like pre-ATP grasp" evidence="1">
    <location>
        <begin position="4"/>
        <end position="119"/>
    </location>
</feature>
<proteinExistence type="predicted"/>
<dbReference type="RefSeq" id="WP_152839408.1">
    <property type="nucleotide sequence ID" value="NZ_WHUG01000007.1"/>
</dbReference>
<dbReference type="EMBL" id="WHUG01000007">
    <property type="protein sequence ID" value="MQA40201.1"/>
    <property type="molecule type" value="Genomic_DNA"/>
</dbReference>
<dbReference type="SUPFAM" id="SSF56059">
    <property type="entry name" value="Glutathione synthetase ATP-binding domain-like"/>
    <property type="match status" value="1"/>
</dbReference>
<dbReference type="GO" id="GO:0018169">
    <property type="term" value="F:ribosomal S6-glutamic acid ligase activity"/>
    <property type="evidence" value="ECO:0007669"/>
    <property type="project" value="TreeGrafter"/>
</dbReference>
<organism evidence="2 3">
    <name type="scientific">Rugamonas aquatica</name>
    <dbReference type="NCBI Taxonomy" id="2743357"/>
    <lineage>
        <taxon>Bacteria</taxon>
        <taxon>Pseudomonadati</taxon>
        <taxon>Pseudomonadota</taxon>
        <taxon>Betaproteobacteria</taxon>
        <taxon>Burkholderiales</taxon>
        <taxon>Oxalobacteraceae</taxon>
        <taxon>Telluria group</taxon>
        <taxon>Rugamonas</taxon>
    </lineage>
</organism>
<dbReference type="GO" id="GO:0005737">
    <property type="term" value="C:cytoplasm"/>
    <property type="evidence" value="ECO:0007669"/>
    <property type="project" value="TreeGrafter"/>
</dbReference>
<dbReference type="PANTHER" id="PTHR21621">
    <property type="entry name" value="RIBOSOMAL PROTEIN S6 MODIFICATION PROTEIN"/>
    <property type="match status" value="1"/>
</dbReference>
<name>A0A6A7N5L6_9BURK</name>
<dbReference type="Proteomes" id="UP000440498">
    <property type="component" value="Unassembled WGS sequence"/>
</dbReference>